<name>A0A0C2FIS9_9BILA</name>
<dbReference type="OrthoDB" id="5808252at2759"/>
<reference evidence="4 5" key="1">
    <citation type="submission" date="2013-12" db="EMBL/GenBank/DDBJ databases">
        <title>Draft genome of the parsitic nematode Ancylostoma duodenale.</title>
        <authorList>
            <person name="Mitreva M."/>
        </authorList>
    </citation>
    <scope>NUCLEOTIDE SEQUENCE [LARGE SCALE GENOMIC DNA]</scope>
    <source>
        <strain evidence="4 5">Zhejiang</strain>
    </source>
</reference>
<keyword evidence="5" id="KW-1185">Reference proteome</keyword>
<comment type="cofactor">
    <cofactor evidence="1">
        <name>a divalent metal cation</name>
        <dbReference type="ChEBI" id="CHEBI:60240"/>
    </cofactor>
</comment>
<dbReference type="InterPro" id="IPR027806">
    <property type="entry name" value="HARBI1_dom"/>
</dbReference>
<keyword evidence="2" id="KW-0479">Metal-binding</keyword>
<evidence type="ECO:0000256" key="2">
    <source>
        <dbReference type="ARBA" id="ARBA00022723"/>
    </source>
</evidence>
<dbReference type="EMBL" id="KN768780">
    <property type="protein sequence ID" value="KIH46634.1"/>
    <property type="molecule type" value="Genomic_DNA"/>
</dbReference>
<dbReference type="AlphaFoldDB" id="A0A0C2FIS9"/>
<organism evidence="4 5">
    <name type="scientific">Ancylostoma duodenale</name>
    <dbReference type="NCBI Taxonomy" id="51022"/>
    <lineage>
        <taxon>Eukaryota</taxon>
        <taxon>Metazoa</taxon>
        <taxon>Ecdysozoa</taxon>
        <taxon>Nematoda</taxon>
        <taxon>Chromadorea</taxon>
        <taxon>Rhabditida</taxon>
        <taxon>Rhabditina</taxon>
        <taxon>Rhabditomorpha</taxon>
        <taxon>Strongyloidea</taxon>
        <taxon>Ancylostomatidae</taxon>
        <taxon>Ancylostomatinae</taxon>
        <taxon>Ancylostoma</taxon>
    </lineage>
</organism>
<accession>A0A0C2FIS9</accession>
<evidence type="ECO:0000313" key="5">
    <source>
        <dbReference type="Proteomes" id="UP000054047"/>
    </source>
</evidence>
<proteinExistence type="predicted"/>
<protein>
    <recommendedName>
        <fullName evidence="3">DDE Tnp4 domain-containing protein</fullName>
    </recommendedName>
</protein>
<evidence type="ECO:0000256" key="1">
    <source>
        <dbReference type="ARBA" id="ARBA00001968"/>
    </source>
</evidence>
<dbReference type="Proteomes" id="UP000054047">
    <property type="component" value="Unassembled WGS sequence"/>
</dbReference>
<feature type="domain" description="DDE Tnp4" evidence="3">
    <location>
        <begin position="5"/>
        <end position="90"/>
    </location>
</feature>
<feature type="non-terminal residue" evidence="4">
    <location>
        <position position="1"/>
    </location>
</feature>
<evidence type="ECO:0000313" key="4">
    <source>
        <dbReference type="EMBL" id="KIH46634.1"/>
    </source>
</evidence>
<dbReference type="GO" id="GO:0046872">
    <property type="term" value="F:metal ion binding"/>
    <property type="evidence" value="ECO:0007669"/>
    <property type="project" value="UniProtKB-KW"/>
</dbReference>
<evidence type="ECO:0000259" key="3">
    <source>
        <dbReference type="Pfam" id="PF13359"/>
    </source>
</evidence>
<gene>
    <name evidence="4" type="ORF">ANCDUO_23311</name>
</gene>
<dbReference type="Pfam" id="PF13359">
    <property type="entry name" value="DDE_Tnp_4"/>
    <property type="match status" value="1"/>
</dbReference>
<sequence length="91" mass="9935">IIGCIDGTLVLILCPKEDGAQYMSRKGWYAVNVCVVPDAIGHILYVNSAFPGSSHNSTVWNRCALSRFFHTGEAMKGYQLFGDCGYANEEG</sequence>